<reference evidence="2" key="1">
    <citation type="submission" date="2021-03" db="EMBL/GenBank/DDBJ databases">
        <authorList>
            <person name="Palmer J.M."/>
        </authorList>
    </citation>
    <scope>NUCLEOTIDE SEQUENCE</scope>
    <source>
        <strain evidence="2">ARV_011</strain>
    </source>
</reference>
<dbReference type="EMBL" id="JAHMUF010000007">
    <property type="protein sequence ID" value="KAG7194435.1"/>
    <property type="molecule type" value="Genomic_DNA"/>
</dbReference>
<dbReference type="RefSeq" id="XP_043049982.1">
    <property type="nucleotide sequence ID" value="XM_043195316.1"/>
</dbReference>
<accession>A0A9P7VAY1</accession>
<dbReference type="CDD" id="cd16982">
    <property type="entry name" value="CID_Pcf11"/>
    <property type="match status" value="1"/>
</dbReference>
<dbReference type="InterPro" id="IPR008942">
    <property type="entry name" value="ENTH_VHS"/>
</dbReference>
<dbReference type="Gene3D" id="1.25.40.90">
    <property type="match status" value="1"/>
</dbReference>
<sequence length="549" mass="61786">MVTTSTIVEDYSQSLSDLTFNSRPIIENLTNIAQENKDEAEGILEAVKGRIKKAIPQHKLFALYLLDSICKYVGNPYNILIEDEIFKLYTEVFTLVDDFSRNKMMNLFETWKQTKLKNGSNLFSSLEMDKIAKFLANYKKASALRTQDSKVKDIDSQPLSNQALIKQIDVLIPILRRKRKESPDEVRLSEKLNALDALRAILSSQKLQGNELQAIQAQLRTIKQQYNASPSPTPAVINVTGSSTPVLSNNNDNNNNNIQRLSPISDVMDPANELFNNLINVGLIFADKPLKTGSELVYKLVFPRNKYTVTNDMSYQLIAQQYPQLSNTTLYEQKKFTELAKIQSSINDNPQNFLKTYNPYSGKNIKLLGLLYGAKGAPCALCGKRFSSDPEGKRLQTLHLDWHFRLNKKLGSSGNTSGANNSVIQSRNWYLNDYEWVDFRDSELLETSTDTNKGTTNKSGGEAELPAVPEKISYVVVVGDLSNNCSICREHVNATFNDSVGDWCWMNCIQVPGSDNPRKIVHVSCFNEANSKKRSGDQDSPIKSKRGKY</sequence>
<name>A0A9P7VAY1_9ASCO</name>
<keyword evidence="3" id="KW-1185">Reference proteome</keyword>
<dbReference type="GO" id="GO:0000993">
    <property type="term" value="F:RNA polymerase II complex binding"/>
    <property type="evidence" value="ECO:0007669"/>
    <property type="project" value="InterPro"/>
</dbReference>
<dbReference type="Pfam" id="PF11526">
    <property type="entry name" value="Pfc11_Clp1_ID"/>
    <property type="match status" value="1"/>
</dbReference>
<dbReference type="AlphaFoldDB" id="A0A9P7VAY1"/>
<dbReference type="PANTHER" id="PTHR15921:SF3">
    <property type="entry name" value="PRE-MRNA CLEAVAGE COMPLEX 2 PROTEIN PCF11"/>
    <property type="match status" value="1"/>
</dbReference>
<evidence type="ECO:0000313" key="2">
    <source>
        <dbReference type="EMBL" id="KAG7194435.1"/>
    </source>
</evidence>
<evidence type="ECO:0000259" key="1">
    <source>
        <dbReference type="PROSITE" id="PS51391"/>
    </source>
</evidence>
<dbReference type="InterPro" id="IPR054127">
    <property type="entry name" value="Pcf11_C"/>
</dbReference>
<dbReference type="GO" id="GO:0003729">
    <property type="term" value="F:mRNA binding"/>
    <property type="evidence" value="ECO:0007669"/>
    <property type="project" value="InterPro"/>
</dbReference>
<dbReference type="GO" id="GO:0005737">
    <property type="term" value="C:cytoplasm"/>
    <property type="evidence" value="ECO:0007669"/>
    <property type="project" value="TreeGrafter"/>
</dbReference>
<dbReference type="GO" id="GO:0005849">
    <property type="term" value="C:mRNA cleavage factor complex"/>
    <property type="evidence" value="ECO:0007669"/>
    <property type="project" value="InterPro"/>
</dbReference>
<dbReference type="GeneID" id="66118022"/>
<dbReference type="Pfam" id="PF21936">
    <property type="entry name" value="Pcf11_C"/>
    <property type="match status" value="1"/>
</dbReference>
<dbReference type="Proteomes" id="UP000790833">
    <property type="component" value="Unassembled WGS sequence"/>
</dbReference>
<dbReference type="OrthoDB" id="2129491at2759"/>
<evidence type="ECO:0000313" key="3">
    <source>
        <dbReference type="Proteomes" id="UP000790833"/>
    </source>
</evidence>
<dbReference type="InterPro" id="IPR045154">
    <property type="entry name" value="PCF11-like"/>
</dbReference>
<dbReference type="PANTHER" id="PTHR15921">
    <property type="entry name" value="PRE-MRNA CLEAVAGE COMPLEX II"/>
    <property type="match status" value="1"/>
</dbReference>
<dbReference type="InterPro" id="IPR006569">
    <property type="entry name" value="CID_dom"/>
</dbReference>
<protein>
    <recommendedName>
        <fullName evidence="1">CID domain-containing protein</fullName>
    </recommendedName>
</protein>
<dbReference type="SMART" id="SM00582">
    <property type="entry name" value="RPR"/>
    <property type="match status" value="1"/>
</dbReference>
<gene>
    <name evidence="2" type="ORF">KQ657_004648</name>
</gene>
<dbReference type="InterPro" id="IPR021605">
    <property type="entry name" value="Pcf11_Clp1-ID"/>
</dbReference>
<dbReference type="FunFam" id="1.25.40.90:FF:000016">
    <property type="entry name" value="mRNA cleavage factor complex component Pcf11"/>
    <property type="match status" value="1"/>
</dbReference>
<dbReference type="SUPFAM" id="SSF48464">
    <property type="entry name" value="ENTH/VHS domain"/>
    <property type="match status" value="1"/>
</dbReference>
<comment type="caution">
    <text evidence="2">The sequence shown here is derived from an EMBL/GenBank/DDBJ whole genome shotgun (WGS) entry which is preliminary data.</text>
</comment>
<feature type="domain" description="CID" evidence="1">
    <location>
        <begin position="3"/>
        <end position="139"/>
    </location>
</feature>
<dbReference type="GO" id="GO:0031124">
    <property type="term" value="P:mRNA 3'-end processing"/>
    <property type="evidence" value="ECO:0007669"/>
    <property type="project" value="InterPro"/>
</dbReference>
<proteinExistence type="predicted"/>
<organism evidence="2 3">
    <name type="scientific">Scheffersomyces spartinae</name>
    <dbReference type="NCBI Taxonomy" id="45513"/>
    <lineage>
        <taxon>Eukaryota</taxon>
        <taxon>Fungi</taxon>
        <taxon>Dikarya</taxon>
        <taxon>Ascomycota</taxon>
        <taxon>Saccharomycotina</taxon>
        <taxon>Pichiomycetes</taxon>
        <taxon>Debaryomycetaceae</taxon>
        <taxon>Scheffersomyces</taxon>
    </lineage>
</organism>
<dbReference type="Pfam" id="PF04818">
    <property type="entry name" value="CID"/>
    <property type="match status" value="1"/>
</dbReference>
<dbReference type="InterPro" id="IPR047415">
    <property type="entry name" value="Pcf11_CID"/>
</dbReference>
<dbReference type="GO" id="GO:0006369">
    <property type="term" value="P:termination of RNA polymerase II transcription"/>
    <property type="evidence" value="ECO:0007669"/>
    <property type="project" value="InterPro"/>
</dbReference>
<dbReference type="PROSITE" id="PS51391">
    <property type="entry name" value="CID"/>
    <property type="match status" value="1"/>
</dbReference>